<keyword evidence="3" id="KW-1185">Reference proteome</keyword>
<accession>A0ABQ6A389</accession>
<evidence type="ECO:0000313" key="3">
    <source>
        <dbReference type="Proteomes" id="UP001156641"/>
    </source>
</evidence>
<dbReference type="Pfam" id="PF01526">
    <property type="entry name" value="DDE_Tnp_Tn3"/>
    <property type="match status" value="1"/>
</dbReference>
<sequence length="142" mass="15612">MSYQARAGKLVGVRLVNGVLTIAKERTKMAKAKVEAAKWLILDRMPQIDVTDLLAEVDTWTGFAHWFTHLRTGDAVRLTPVLLAAILGDATNLGAKRLADASVGLSERQITWARLFHIRPETYKAALAAIINAQLAHPFAKL</sequence>
<organism evidence="2 3">
    <name type="scientific">Acidocella aquatica</name>
    <dbReference type="NCBI Taxonomy" id="1922313"/>
    <lineage>
        <taxon>Bacteria</taxon>
        <taxon>Pseudomonadati</taxon>
        <taxon>Pseudomonadota</taxon>
        <taxon>Alphaproteobacteria</taxon>
        <taxon>Acetobacterales</taxon>
        <taxon>Acidocellaceae</taxon>
        <taxon>Acidocella</taxon>
    </lineage>
</organism>
<comment type="caution">
    <text evidence="2">The sequence shown here is derived from an EMBL/GenBank/DDBJ whole genome shotgun (WGS) entry which is preliminary data.</text>
</comment>
<protein>
    <recommendedName>
        <fullName evidence="1">Tn3 transposase DDE domain-containing protein</fullName>
    </recommendedName>
</protein>
<gene>
    <name evidence="2" type="ORF">GCM10010909_00490</name>
</gene>
<dbReference type="Proteomes" id="UP001156641">
    <property type="component" value="Unassembled WGS sequence"/>
</dbReference>
<dbReference type="EMBL" id="BSOS01000003">
    <property type="protein sequence ID" value="GLR65371.1"/>
    <property type="molecule type" value="Genomic_DNA"/>
</dbReference>
<evidence type="ECO:0000313" key="2">
    <source>
        <dbReference type="EMBL" id="GLR65371.1"/>
    </source>
</evidence>
<feature type="domain" description="Tn3 transposase DDE" evidence="1">
    <location>
        <begin position="52"/>
        <end position="141"/>
    </location>
</feature>
<name>A0ABQ6A389_9PROT</name>
<proteinExistence type="predicted"/>
<dbReference type="InterPro" id="IPR002513">
    <property type="entry name" value="Tn3_Tnp_DDE_dom"/>
</dbReference>
<evidence type="ECO:0000259" key="1">
    <source>
        <dbReference type="Pfam" id="PF01526"/>
    </source>
</evidence>
<reference evidence="3" key="1">
    <citation type="journal article" date="2019" name="Int. J. Syst. Evol. Microbiol.">
        <title>The Global Catalogue of Microorganisms (GCM) 10K type strain sequencing project: providing services to taxonomists for standard genome sequencing and annotation.</title>
        <authorList>
            <consortium name="The Broad Institute Genomics Platform"/>
            <consortium name="The Broad Institute Genome Sequencing Center for Infectious Disease"/>
            <person name="Wu L."/>
            <person name="Ma J."/>
        </authorList>
    </citation>
    <scope>NUCLEOTIDE SEQUENCE [LARGE SCALE GENOMIC DNA]</scope>
    <source>
        <strain evidence="3">NBRC 112502</strain>
    </source>
</reference>